<comment type="caution">
    <text evidence="1">The sequence shown here is derived from an EMBL/GenBank/DDBJ whole genome shotgun (WGS) entry which is preliminary data.</text>
</comment>
<keyword evidence="2" id="KW-1185">Reference proteome</keyword>
<dbReference type="InterPro" id="IPR050490">
    <property type="entry name" value="Bact_solute-bd_prot1"/>
</dbReference>
<dbReference type="InterPro" id="IPR006059">
    <property type="entry name" value="SBP"/>
</dbReference>
<evidence type="ECO:0000313" key="1">
    <source>
        <dbReference type="EMBL" id="MBD2318873.1"/>
    </source>
</evidence>
<dbReference type="PROSITE" id="PS51257">
    <property type="entry name" value="PROKAR_LIPOPROTEIN"/>
    <property type="match status" value="1"/>
</dbReference>
<sequence>MLNRRRFNQISLGALGLGMASCNQSKHLTNTSIGQPLSNADLLIWWEQGFLPEENEQINQLIRRWEQTSGKVVDLKLLPIPLIDQQLTNFISQSESNQIPDIVYSVGVDASLAPKFAWHDQLVDLTDVIAPIQKKYTSIALSHVFYHNQVRKERSYYALPLWQSDDYLHYWESMIEEIGLSQQDIPREWNQFWQFWRMSQKELRSKGRSQIYGVGLCMSAIGFDTYTSLKMFMDAHNVNVVSESGEFLLRKPENRQQFITALQEFTSFYLQGYTPPQSARWTGAGNNNSFLNSEILMTQNLTMSIPLTQKLRHPQYDRDAIARYRQIVTLDRPLKVDGDELLTRKGTKQAIVPKNSKNPQLAKEFLSYLVRPDNLMSLLKSFKGRVFPVMPELFTDPFWNEPNDPHLASALNIFARPSYVPYEVMHSAFSEVQNQQLWAKTVLKVVQDKASVVESADWAITKIQDILQLAEKKV</sequence>
<protein>
    <submittedName>
        <fullName evidence="1">Carbohydrate ABC transporter substrate-binding protein</fullName>
    </submittedName>
</protein>
<name>A0ABR8CDK2_9CYAN</name>
<dbReference type="PANTHER" id="PTHR43649">
    <property type="entry name" value="ARABINOSE-BINDING PROTEIN-RELATED"/>
    <property type="match status" value="1"/>
</dbReference>
<dbReference type="Pfam" id="PF13416">
    <property type="entry name" value="SBP_bac_8"/>
    <property type="match status" value="1"/>
</dbReference>
<evidence type="ECO:0000313" key="2">
    <source>
        <dbReference type="Proteomes" id="UP000618445"/>
    </source>
</evidence>
<proteinExistence type="predicted"/>
<organism evidence="1 2">
    <name type="scientific">Phormidium tenue FACHB-1050</name>
    <dbReference type="NCBI Taxonomy" id="2692857"/>
    <lineage>
        <taxon>Bacteria</taxon>
        <taxon>Bacillati</taxon>
        <taxon>Cyanobacteriota</taxon>
        <taxon>Cyanophyceae</taxon>
        <taxon>Oscillatoriophycideae</taxon>
        <taxon>Oscillatoriales</taxon>
        <taxon>Oscillatoriaceae</taxon>
        <taxon>Phormidium</taxon>
    </lineage>
</organism>
<accession>A0ABR8CDK2</accession>
<dbReference type="Gene3D" id="3.40.190.10">
    <property type="entry name" value="Periplasmic binding protein-like II"/>
    <property type="match status" value="1"/>
</dbReference>
<gene>
    <name evidence="1" type="ORF">H6G05_18715</name>
</gene>
<dbReference type="SUPFAM" id="SSF53850">
    <property type="entry name" value="Periplasmic binding protein-like II"/>
    <property type="match status" value="1"/>
</dbReference>
<dbReference type="RefSeq" id="WP_190580266.1">
    <property type="nucleotide sequence ID" value="NZ_CAWPQU010000030.1"/>
</dbReference>
<dbReference type="PANTHER" id="PTHR43649:SF12">
    <property type="entry name" value="DIACETYLCHITOBIOSE BINDING PROTEIN DASA"/>
    <property type="match status" value="1"/>
</dbReference>
<dbReference type="EMBL" id="JACJQY010000036">
    <property type="protein sequence ID" value="MBD2318873.1"/>
    <property type="molecule type" value="Genomic_DNA"/>
</dbReference>
<reference evidence="1 2" key="1">
    <citation type="journal article" date="2020" name="ISME J.">
        <title>Comparative genomics reveals insights into cyanobacterial evolution and habitat adaptation.</title>
        <authorList>
            <person name="Chen M.Y."/>
            <person name="Teng W.K."/>
            <person name="Zhao L."/>
            <person name="Hu C.X."/>
            <person name="Zhou Y.K."/>
            <person name="Han B.P."/>
            <person name="Song L.R."/>
            <person name="Shu W.S."/>
        </authorList>
    </citation>
    <scope>NUCLEOTIDE SEQUENCE [LARGE SCALE GENOMIC DNA]</scope>
    <source>
        <strain evidence="1 2">FACHB-1050</strain>
    </source>
</reference>
<dbReference type="Proteomes" id="UP000618445">
    <property type="component" value="Unassembled WGS sequence"/>
</dbReference>